<evidence type="ECO:0000313" key="6">
    <source>
        <dbReference type="EMBL" id="CAI5438081.1"/>
    </source>
</evidence>
<feature type="compositionally biased region" description="Basic and acidic residues" evidence="3">
    <location>
        <begin position="481"/>
        <end position="492"/>
    </location>
</feature>
<feature type="compositionally biased region" description="Polar residues" evidence="3">
    <location>
        <begin position="521"/>
        <end position="566"/>
    </location>
</feature>
<feature type="compositionally biased region" description="Low complexity" evidence="3">
    <location>
        <begin position="431"/>
        <end position="441"/>
    </location>
</feature>
<dbReference type="Pfam" id="PF03607">
    <property type="entry name" value="DCX"/>
    <property type="match status" value="1"/>
</dbReference>
<dbReference type="EMBL" id="CANHGI010000001">
    <property type="protein sequence ID" value="CAI5438081.1"/>
    <property type="molecule type" value="Genomic_DNA"/>
</dbReference>
<feature type="region of interest" description="Disordered" evidence="3">
    <location>
        <begin position="630"/>
        <end position="657"/>
    </location>
</feature>
<dbReference type="CDD" id="cd23767">
    <property type="entry name" value="IQCD"/>
    <property type="match status" value="1"/>
</dbReference>
<dbReference type="Pfam" id="PF00612">
    <property type="entry name" value="IQ"/>
    <property type="match status" value="1"/>
</dbReference>
<evidence type="ECO:0008006" key="8">
    <source>
        <dbReference type="Google" id="ProtNLM"/>
    </source>
</evidence>
<dbReference type="InterPro" id="IPR001024">
    <property type="entry name" value="PLAT/LH2_dom"/>
</dbReference>
<dbReference type="PANTHER" id="PTHR45901:SF7">
    <property type="entry name" value="OXYGEN-REGULATED PROTEIN 1"/>
    <property type="match status" value="1"/>
</dbReference>
<dbReference type="PANTHER" id="PTHR45901">
    <property type="entry name" value="PROTEIN CBG12474"/>
    <property type="match status" value="1"/>
</dbReference>
<dbReference type="Gene3D" id="1.20.5.190">
    <property type="match status" value="1"/>
</dbReference>
<dbReference type="SUPFAM" id="SSF89837">
    <property type="entry name" value="Doublecortin (DC)"/>
    <property type="match status" value="2"/>
</dbReference>
<dbReference type="InterPro" id="IPR003533">
    <property type="entry name" value="Doublecortin_dom"/>
</dbReference>
<dbReference type="Proteomes" id="UP001152747">
    <property type="component" value="Unassembled WGS sequence"/>
</dbReference>
<keyword evidence="7" id="KW-1185">Reference proteome</keyword>
<dbReference type="InterPro" id="IPR036572">
    <property type="entry name" value="Doublecortin_dom_sf"/>
</dbReference>
<dbReference type="InterPro" id="IPR000048">
    <property type="entry name" value="IQ_motif_EF-hand-BS"/>
</dbReference>
<protein>
    <recommendedName>
        <fullName evidence="8">Doublecortin domain-containing protein</fullName>
    </recommendedName>
</protein>
<feature type="compositionally biased region" description="Low complexity" evidence="3">
    <location>
        <begin position="278"/>
        <end position="291"/>
    </location>
</feature>
<feature type="domain" description="Doublecortin" evidence="5">
    <location>
        <begin position="45"/>
        <end position="127"/>
    </location>
</feature>
<sequence length="1339" mass="150868">MENDDQQPSTSWAMQLGNLPAHPKNGLMKTYDNPQRTFTRPYSAKTVFFYKEGDVYFTGVRIPVSKHRYKTFESLVEELNHQIYMPFGVRNITTPMGRNQIDSLDQLEHLGKYVASSSKPPRGLDFGVVEKVQAALRSAQRSTRSAANWAPGSPTIPQKMRMSRMLGITIPAKEVRFVLNGKGQYYRTMISPIKPPTMDQLLEEISAKLGLAIYRLFTDDGRRIMTVDEILTNNSSTVIACPRNERPFLNASVKLPEIKPSRYAPRMAYSKLDSSADTSSASASASISTGSLNGIEKRTRAPQKPRPLPRVANLPSKKPADLPAGGGSNYWTHKYIQNNNDAKNNKNNNSGGNQKIKEATSGVVRNATKNRGGKLARKVEEVDSGTGNSINSSWHTSEASESSRAESMTERKAQMIREEQDIEEDAEDSYHGGIHSSSGSEVESDEPDVVRTPESAIEVEDDDEEEDIVKTPESELPSRIPTRDDRREREDLESPAVETPDVDEEKSRSATADGGTRVLPTPSTAPMSGRSRTSTANLETPSRGPTPSSQRTLSSPAIQTPDSTPKSSRKSTAKSDREEILPSDPEDDEDLIPDEKFKDLEREELAATKIQAAYRGFRVRKNNRVNLSQNIPEDEPEETKILDEENDEEGSSLHSLPPGHVTYTIEVRFGHRFGAETEANLYIIINGDDAKSNRILLNKNVDWLTTPQNEDSRVPSARFHVDCPNLGTLNKITIGHDRFGYNAGTHIEEVIITENKVDGRQYLFYLNKWLDGGQVDGKIERSAFLATFAYLMSSPIKTNAVTLGRFEFMFHTRKDELGGTTSNIRLIGVGDLGTTTHLVQNDKVFREYQHNPLIQLDFDGDRPNYYIEFVEIKDLDTDERCVAPIGKWLLIEGDNQNKKYQPFREFPFFRKSILPLRAAIFEGKITIGDTSLCSEKRPIIDMQFLGIDGRKSGKFPAVPVKLTNGKIGYSFRSSFFPRLTQFGKDVLLGLNILQQIYDQNEVSQISVGNDLFIKEVVVRETNHSPYRQHFRTSWARILEDLEQEERNDMEEEEVMEEEKKKEDEVKETYIKTLTCTSIEGLPTTKKLTKEDKESEPTHMHFVLFMSIAEPDNFSMPKIEILPKNGDIYEMIPINEDGPENAQIGYELELEKNIGLIERIRIRLEELEAGKTTFINKMRLVEMETGTEVRFSLFSEVREFEVVEMMCVYPDIAPKYSIIYCIQITTIKSKGSFRPYISISGADGDTGYRAYPGLTEFPEDTNLQMEIEALRLGSLKNLRVYAKNCGGGAGKMSWKFSIKIAYHDNGDTCYYTTDVLNLKKADQEISTDLSISDGADYIEL</sequence>
<dbReference type="PROSITE" id="PS50096">
    <property type="entry name" value="IQ"/>
    <property type="match status" value="1"/>
</dbReference>
<accession>A0A9P1MSE0</accession>
<dbReference type="SUPFAM" id="SSF49723">
    <property type="entry name" value="Lipase/lipooxygenase domain (PLAT/LH2 domain)"/>
    <property type="match status" value="2"/>
</dbReference>
<feature type="region of interest" description="Disordered" evidence="3">
    <location>
        <begin position="278"/>
        <end position="593"/>
    </location>
</feature>
<evidence type="ECO:0000256" key="1">
    <source>
        <dbReference type="PROSITE-ProRule" id="PRU00152"/>
    </source>
</evidence>
<dbReference type="GO" id="GO:0035556">
    <property type="term" value="P:intracellular signal transduction"/>
    <property type="evidence" value="ECO:0007669"/>
    <property type="project" value="InterPro"/>
</dbReference>
<evidence type="ECO:0000313" key="7">
    <source>
        <dbReference type="Proteomes" id="UP001152747"/>
    </source>
</evidence>
<dbReference type="PROSITE" id="PS50309">
    <property type="entry name" value="DC"/>
    <property type="match status" value="2"/>
</dbReference>
<dbReference type="SMART" id="SM00537">
    <property type="entry name" value="DCX"/>
    <property type="match status" value="2"/>
</dbReference>
<feature type="compositionally biased region" description="Low complexity" evidence="3">
    <location>
        <begin position="334"/>
        <end position="354"/>
    </location>
</feature>
<dbReference type="Pfam" id="PF01477">
    <property type="entry name" value="PLAT"/>
    <property type="match status" value="1"/>
</dbReference>
<dbReference type="PROSITE" id="PS50095">
    <property type="entry name" value="PLAT"/>
    <property type="match status" value="1"/>
</dbReference>
<evidence type="ECO:0000256" key="2">
    <source>
        <dbReference type="SAM" id="Coils"/>
    </source>
</evidence>
<feature type="domain" description="PLAT" evidence="4">
    <location>
        <begin position="661"/>
        <end position="784"/>
    </location>
</feature>
<gene>
    <name evidence="6" type="ORF">CAMP_LOCUS718</name>
</gene>
<reference evidence="6" key="1">
    <citation type="submission" date="2022-11" db="EMBL/GenBank/DDBJ databases">
        <authorList>
            <person name="Kikuchi T."/>
        </authorList>
    </citation>
    <scope>NUCLEOTIDE SEQUENCE</scope>
    <source>
        <strain evidence="6">PS1010</strain>
    </source>
</reference>
<comment type="caution">
    <text evidence="1">Lacks conserved residue(s) required for the propagation of feature annotation.</text>
</comment>
<feature type="compositionally biased region" description="Basic and acidic residues" evidence="3">
    <location>
        <begin position="401"/>
        <end position="419"/>
    </location>
</feature>
<name>A0A9P1MSE0_9PELO</name>
<feature type="compositionally biased region" description="Acidic residues" evidence="3">
    <location>
        <begin position="457"/>
        <end position="467"/>
    </location>
</feature>
<dbReference type="InterPro" id="IPR036392">
    <property type="entry name" value="PLAT/LH2_dom_sf"/>
</dbReference>
<feature type="coiled-coil region" evidence="2">
    <location>
        <begin position="1038"/>
        <end position="1067"/>
    </location>
</feature>
<evidence type="ECO:0000256" key="3">
    <source>
        <dbReference type="SAM" id="MobiDB-lite"/>
    </source>
</evidence>
<evidence type="ECO:0000259" key="5">
    <source>
        <dbReference type="PROSITE" id="PS50309"/>
    </source>
</evidence>
<dbReference type="InterPro" id="IPR052970">
    <property type="entry name" value="Inner_ear_hair_cell_LOXHD"/>
</dbReference>
<dbReference type="SMART" id="SM00015">
    <property type="entry name" value="IQ"/>
    <property type="match status" value="1"/>
</dbReference>
<dbReference type="Gene3D" id="3.10.20.230">
    <property type="entry name" value="Doublecortin domain"/>
    <property type="match status" value="2"/>
</dbReference>
<dbReference type="OrthoDB" id="5322100at2759"/>
<keyword evidence="2" id="KW-0175">Coiled coil</keyword>
<organism evidence="6 7">
    <name type="scientific">Caenorhabditis angaria</name>
    <dbReference type="NCBI Taxonomy" id="860376"/>
    <lineage>
        <taxon>Eukaryota</taxon>
        <taxon>Metazoa</taxon>
        <taxon>Ecdysozoa</taxon>
        <taxon>Nematoda</taxon>
        <taxon>Chromadorea</taxon>
        <taxon>Rhabditida</taxon>
        <taxon>Rhabditina</taxon>
        <taxon>Rhabditomorpha</taxon>
        <taxon>Rhabditoidea</taxon>
        <taxon>Rhabditidae</taxon>
        <taxon>Peloderinae</taxon>
        <taxon>Caenorhabditis</taxon>
    </lineage>
</organism>
<dbReference type="Gene3D" id="2.60.60.20">
    <property type="entry name" value="PLAT/LH2 domain"/>
    <property type="match status" value="1"/>
</dbReference>
<evidence type="ECO:0000259" key="4">
    <source>
        <dbReference type="PROSITE" id="PS50095"/>
    </source>
</evidence>
<proteinExistence type="predicted"/>
<comment type="caution">
    <text evidence="6">The sequence shown here is derived from an EMBL/GenBank/DDBJ whole genome shotgun (WGS) entry which is preliminary data.</text>
</comment>
<feature type="domain" description="Doublecortin" evidence="5">
    <location>
        <begin position="173"/>
        <end position="252"/>
    </location>
</feature>